<protein>
    <submittedName>
        <fullName evidence="7">S-locus pollen protein</fullName>
    </submittedName>
</protein>
<evidence type="ECO:0000256" key="2">
    <source>
        <dbReference type="ARBA" id="ARBA00006722"/>
    </source>
</evidence>
<keyword evidence="4 6" id="KW-0732">Signal</keyword>
<dbReference type="InterPro" id="IPR010682">
    <property type="entry name" value="SCRL"/>
</dbReference>
<evidence type="ECO:0000256" key="6">
    <source>
        <dbReference type="SAM" id="SignalP"/>
    </source>
</evidence>
<dbReference type="GO" id="GO:0007165">
    <property type="term" value="P:signal transduction"/>
    <property type="evidence" value="ECO:0007669"/>
    <property type="project" value="InterPro"/>
</dbReference>
<evidence type="ECO:0000313" key="7">
    <source>
        <dbReference type="EMBL" id="BAA92245.1"/>
    </source>
</evidence>
<name>Q9MB55_BRACM</name>
<keyword evidence="3" id="KW-0964">Secreted</keyword>
<evidence type="ECO:0000256" key="5">
    <source>
        <dbReference type="ARBA" id="ARBA00023157"/>
    </source>
</evidence>
<reference evidence="7" key="1">
    <citation type="journal article" date="2000" name="Proc. Natl. Acad. Sci. U.S.A.">
        <title>The pollen determinant of self-incompatibility in Brassica campestris.</title>
        <authorList>
            <person name="Takayama S."/>
            <person name="Shiba H."/>
            <person name="Iwano M."/>
            <person name="Shimosato H."/>
            <person name="Che F.-S."/>
            <person name="Kai N."/>
            <person name="Watanabe M."/>
            <person name="Suzuki G."/>
            <person name="Hinata K."/>
            <person name="Isogai A."/>
        </authorList>
    </citation>
    <scope>NUCLEOTIDE SEQUENCE</scope>
    <source>
        <strain evidence="7">S12-homozygote</strain>
        <tissue evidence="7">Anther</tissue>
    </source>
</reference>
<comment type="subcellular location">
    <subcellularLocation>
        <location evidence="1">Secreted</location>
    </subcellularLocation>
</comment>
<keyword evidence="5" id="KW-1015">Disulfide bond</keyword>
<accession>Q9MB55</accession>
<gene>
    <name evidence="7" type="primary">SP11-12</name>
</gene>
<feature type="signal peptide" evidence="6">
    <location>
        <begin position="1"/>
        <end position="19"/>
    </location>
</feature>
<organism evidence="7">
    <name type="scientific">Brassica campestris</name>
    <name type="common">Field mustard</name>
    <dbReference type="NCBI Taxonomy" id="3711"/>
    <lineage>
        <taxon>Eukaryota</taxon>
        <taxon>Viridiplantae</taxon>
        <taxon>Streptophyta</taxon>
        <taxon>Embryophyta</taxon>
        <taxon>Tracheophyta</taxon>
        <taxon>Spermatophyta</taxon>
        <taxon>Magnoliopsida</taxon>
        <taxon>eudicotyledons</taxon>
        <taxon>Gunneridae</taxon>
        <taxon>Pentapetalae</taxon>
        <taxon>rosids</taxon>
        <taxon>malvids</taxon>
        <taxon>Brassicales</taxon>
        <taxon>Brassicaceae</taxon>
        <taxon>Brassiceae</taxon>
        <taxon>Brassica</taxon>
    </lineage>
</organism>
<evidence type="ECO:0000256" key="3">
    <source>
        <dbReference type="ARBA" id="ARBA00022525"/>
    </source>
</evidence>
<proteinExistence type="evidence at transcript level"/>
<evidence type="ECO:0000256" key="4">
    <source>
        <dbReference type="ARBA" id="ARBA00022729"/>
    </source>
</evidence>
<dbReference type="AlphaFoldDB" id="Q9MB55"/>
<dbReference type="GO" id="GO:0005576">
    <property type="term" value="C:extracellular region"/>
    <property type="evidence" value="ECO:0007669"/>
    <property type="project" value="UniProtKB-SubCell"/>
</dbReference>
<evidence type="ECO:0000256" key="1">
    <source>
        <dbReference type="ARBA" id="ARBA00004613"/>
    </source>
</evidence>
<dbReference type="Pfam" id="PF06876">
    <property type="entry name" value="SCRL"/>
    <property type="match status" value="1"/>
</dbReference>
<feature type="chain" id="PRO_5004330287" evidence="6">
    <location>
        <begin position="20"/>
        <end position="75"/>
    </location>
</feature>
<sequence>MKSAIYALLCFIFIILSRSQELTEVGADKQQCKKNFPGHCETSERCENTYKRLNKKVFDCHCQPFGRRRLCTCKC</sequence>
<comment type="similarity">
    <text evidence="2">Belongs to the DEFL family.</text>
</comment>
<dbReference type="EMBL" id="AB035503">
    <property type="protein sequence ID" value="BAA92245.1"/>
    <property type="molecule type" value="mRNA"/>
</dbReference>